<keyword evidence="1" id="KW-0449">Lipoprotein</keyword>
<dbReference type="EMBL" id="CP000474">
    <property type="protein sequence ID" value="ABM09274.1"/>
    <property type="molecule type" value="Genomic_DNA"/>
</dbReference>
<dbReference type="Proteomes" id="UP000000637">
    <property type="component" value="Chromosome"/>
</dbReference>
<protein>
    <submittedName>
        <fullName evidence="1">Lipoprotein</fullName>
    </submittedName>
</protein>
<name>A1R867_PAEAT</name>
<accession>A1R867</accession>
<evidence type="ECO:0000313" key="2">
    <source>
        <dbReference type="Proteomes" id="UP000000637"/>
    </source>
</evidence>
<sequence>MPSEFAVPAEPPCRGRLDSIAAIGRVTWAAGRGQSDSSSVATAARQGDIVANNVRRRLAGLVAAGAAGVLLAACSVNVPDPAAPKPSPSESTLATPTITPGHDAAAVAAKDLPLAAGGALAPGEPVTVSTRLEEVPGWSVVHSAMQGETRYRKTDGCTLAVRVSVNQGPLVVSGDDVSSTKELFKYLDAGNALDNLKSASLRWGQDSDKPQHSVEFLGVESSSATGGQSAVILARLFSVPASSVYVSLACPDDNALAQARAETVAHLVVVPPS</sequence>
<dbReference type="KEGG" id="aau:AAur_2714"/>
<gene>
    <name evidence="1" type="ordered locus">AAur_2714</name>
</gene>
<dbReference type="HOGENOM" id="CLU_1202808_0_0_11"/>
<dbReference type="STRING" id="290340.AAur_2714"/>
<evidence type="ECO:0000313" key="1">
    <source>
        <dbReference type="EMBL" id="ABM09274.1"/>
    </source>
</evidence>
<organism evidence="1 2">
    <name type="scientific">Paenarthrobacter aurescens (strain TC1)</name>
    <dbReference type="NCBI Taxonomy" id="290340"/>
    <lineage>
        <taxon>Bacteria</taxon>
        <taxon>Bacillati</taxon>
        <taxon>Actinomycetota</taxon>
        <taxon>Actinomycetes</taxon>
        <taxon>Micrococcales</taxon>
        <taxon>Micrococcaceae</taxon>
        <taxon>Paenarthrobacter</taxon>
    </lineage>
</organism>
<dbReference type="AlphaFoldDB" id="A1R867"/>
<proteinExistence type="predicted"/>
<dbReference type="OrthoDB" id="4945937at2"/>
<reference evidence="1 2" key="1">
    <citation type="journal article" date="2006" name="PLoS Genet.">
        <title>Secrets of soil survival revealed by the genome sequence of Arthrobacter aurescens TC1.</title>
        <authorList>
            <person name="Mongodin E.F."/>
            <person name="Shapir N."/>
            <person name="Daugherty S.C."/>
            <person name="DeBoy R.T."/>
            <person name="Emerson J.B."/>
            <person name="Shvartzbeyn A."/>
            <person name="Radune D."/>
            <person name="Vamathevan J."/>
            <person name="Riggs F."/>
            <person name="Grinberg V."/>
            <person name="Khouri H."/>
            <person name="Wackett L.P."/>
            <person name="Nelson K.E."/>
            <person name="Sadowsky M.J."/>
        </authorList>
    </citation>
    <scope>NUCLEOTIDE SEQUENCE [LARGE SCALE GENOMIC DNA]</scope>
    <source>
        <strain evidence="1 2">TC1</strain>
    </source>
</reference>
<keyword evidence="2" id="KW-1185">Reference proteome</keyword>